<sequence>MNLLHERFLDHLSARGWTVLRTAPRAVIPASPAGSEAHAVFLSLFTQLSSADDTRWFLSATDYAGTAESAFNQDTFRDISLEAAISEADRQMVETFWARHVPLFMSVDGEYEFLALDRVSGAVVHGAEPEFEAVSEMAPSLESLFDQMLAGGKAAALLG</sequence>
<dbReference type="EMBL" id="CADILH010000006">
    <property type="protein sequence ID" value="CAB3934589.1"/>
    <property type="molecule type" value="Genomic_DNA"/>
</dbReference>
<accession>A0A6S7F3W6</accession>
<evidence type="ECO:0000313" key="1">
    <source>
        <dbReference type="EMBL" id="CAB3934589.1"/>
    </source>
</evidence>
<dbReference type="RefSeq" id="WP_112966529.1">
    <property type="nucleotide sequence ID" value="NZ_CADILH010000006.1"/>
</dbReference>
<dbReference type="AlphaFoldDB" id="A0A6S7F3W6"/>
<evidence type="ECO:0000313" key="2">
    <source>
        <dbReference type="Proteomes" id="UP000494183"/>
    </source>
</evidence>
<dbReference type="Proteomes" id="UP000494183">
    <property type="component" value="Unassembled WGS sequence"/>
</dbReference>
<reference evidence="1 2" key="1">
    <citation type="submission" date="2020-04" db="EMBL/GenBank/DDBJ databases">
        <authorList>
            <person name="De Canck E."/>
        </authorList>
    </citation>
    <scope>NUCLEOTIDE SEQUENCE [LARGE SCALE GENOMIC DNA]</scope>
    <source>
        <strain evidence="1 2">LMG 6000</strain>
    </source>
</reference>
<keyword evidence="2" id="KW-1185">Reference proteome</keyword>
<organism evidence="1 2">
    <name type="scientific">Achromobacter insolitus</name>
    <dbReference type="NCBI Taxonomy" id="217204"/>
    <lineage>
        <taxon>Bacteria</taxon>
        <taxon>Pseudomonadati</taxon>
        <taxon>Pseudomonadota</taxon>
        <taxon>Betaproteobacteria</taxon>
        <taxon>Burkholderiales</taxon>
        <taxon>Alcaligenaceae</taxon>
        <taxon>Achromobacter</taxon>
    </lineage>
</organism>
<name>A0A6S7F3W6_9BURK</name>
<evidence type="ECO:0008006" key="3">
    <source>
        <dbReference type="Google" id="ProtNLM"/>
    </source>
</evidence>
<gene>
    <name evidence="1" type="ORF">LMG6000_03826</name>
</gene>
<proteinExistence type="predicted"/>
<protein>
    <recommendedName>
        <fullName evidence="3">Knr4/Smi1-like domain-containing protein</fullName>
    </recommendedName>
</protein>